<feature type="chain" id="PRO_5031460184" evidence="1">
    <location>
        <begin position="17"/>
        <end position="331"/>
    </location>
</feature>
<reference evidence="2" key="1">
    <citation type="submission" date="2021-01" db="EMBL/GenBank/DDBJ databases">
        <authorList>
            <person name="Corre E."/>
            <person name="Pelletier E."/>
            <person name="Niang G."/>
            <person name="Scheremetjew M."/>
            <person name="Finn R."/>
            <person name="Kale V."/>
            <person name="Holt S."/>
            <person name="Cochrane G."/>
            <person name="Meng A."/>
            <person name="Brown T."/>
            <person name="Cohen L."/>
        </authorList>
    </citation>
    <scope>NUCLEOTIDE SEQUENCE</scope>
    <source>
        <strain evidence="2">NIES-381</strain>
    </source>
</reference>
<organism evidence="2">
    <name type="scientific">Eutreptiella gymnastica</name>
    <dbReference type="NCBI Taxonomy" id="73025"/>
    <lineage>
        <taxon>Eukaryota</taxon>
        <taxon>Discoba</taxon>
        <taxon>Euglenozoa</taxon>
        <taxon>Euglenida</taxon>
        <taxon>Spirocuta</taxon>
        <taxon>Euglenophyceae</taxon>
        <taxon>Eutreptiales</taxon>
        <taxon>Eutreptiaceae</taxon>
        <taxon>Eutreptiella</taxon>
    </lineage>
</organism>
<evidence type="ECO:0000256" key="1">
    <source>
        <dbReference type="SAM" id="SignalP"/>
    </source>
</evidence>
<accession>A0A7S1N1G0</accession>
<protein>
    <submittedName>
        <fullName evidence="2">Uncharacterized protein</fullName>
    </submittedName>
</protein>
<feature type="signal peptide" evidence="1">
    <location>
        <begin position="1"/>
        <end position="16"/>
    </location>
</feature>
<evidence type="ECO:0000313" key="2">
    <source>
        <dbReference type="EMBL" id="CAD8990999.1"/>
    </source>
</evidence>
<dbReference type="EMBL" id="HBGA01005841">
    <property type="protein sequence ID" value="CAD8990999.1"/>
    <property type="molecule type" value="Transcribed_RNA"/>
</dbReference>
<dbReference type="AlphaFoldDB" id="A0A7S1N1G0"/>
<sequence length="331" mass="33850">MWVITILSFLLHLGAGLLDAECAPGQEQCHIHRPHYIYDVKTVISAQSSLYLNNILHCTQHLCEVNLIAPTVTLDVNSHVTAAIVNVIADEVYIDGIINTDGRGHASDQGEGPGSIPISLYDGAIGGGYNGPGRTRCHGSSLGSSVQFGEGEFGDEVEGISNFQHHVGSGGGQGRTDEVQGGRGGGAIAINASTLIVLNGRLSANGQPGMPGVDGSCDGGGGGSGGSITVSAPVITGSGYAAATGAKGGMTFDGRPTGSANCWGNKEYGSPGGSAEGGRIVMITPSVHHAIDMTVKGGVQNEWTCVDGGDGHIFYSNTQYYDRRPTGQPAT</sequence>
<gene>
    <name evidence="2" type="ORF">EGYM00392_LOCUS2042</name>
</gene>
<name>A0A7S1N1G0_9EUGL</name>
<keyword evidence="1" id="KW-0732">Signal</keyword>
<proteinExistence type="predicted"/>